<protein>
    <submittedName>
        <fullName evidence="1">Uncharacterized protein</fullName>
    </submittedName>
</protein>
<organism evidence="1 2">
    <name type="scientific">Mesorhizobium captivum</name>
    <dbReference type="NCBI Taxonomy" id="3072319"/>
    <lineage>
        <taxon>Bacteria</taxon>
        <taxon>Pseudomonadati</taxon>
        <taxon>Pseudomonadota</taxon>
        <taxon>Alphaproteobacteria</taxon>
        <taxon>Hyphomicrobiales</taxon>
        <taxon>Phyllobacteriaceae</taxon>
        <taxon>Mesorhizobium</taxon>
    </lineage>
</organism>
<dbReference type="Proteomes" id="UP001271249">
    <property type="component" value="Unassembled WGS sequence"/>
</dbReference>
<reference evidence="1 2" key="1">
    <citation type="submission" date="2023-08" db="EMBL/GenBank/DDBJ databases">
        <title>Implementing the SeqCode for naming new Mesorhizobium species isolated from Vachellia karroo root nodules.</title>
        <authorList>
            <person name="Van Lill M."/>
        </authorList>
    </citation>
    <scope>NUCLEOTIDE SEQUENCE [LARGE SCALE GENOMIC DNA]</scope>
    <source>
        <strain evidence="1 2">VK22B</strain>
    </source>
</reference>
<evidence type="ECO:0000313" key="1">
    <source>
        <dbReference type="EMBL" id="MDX8494784.1"/>
    </source>
</evidence>
<keyword evidence="2" id="KW-1185">Reference proteome</keyword>
<sequence length="49" mass="5425">MDAEVKDNPVMHRFELSLSGNAPAVSYYKEKDGRVILLHTRGPAAAKLQ</sequence>
<gene>
    <name evidence="1" type="ORF">RFN29_24775</name>
</gene>
<proteinExistence type="predicted"/>
<name>A0ABU4Z9V5_9HYPH</name>
<dbReference type="RefSeq" id="WP_320228579.1">
    <property type="nucleotide sequence ID" value="NZ_JAVIJC010000030.1"/>
</dbReference>
<dbReference type="EMBL" id="JAVIJC010000030">
    <property type="protein sequence ID" value="MDX8494784.1"/>
    <property type="molecule type" value="Genomic_DNA"/>
</dbReference>
<accession>A0ABU4Z9V5</accession>
<comment type="caution">
    <text evidence="1">The sequence shown here is derived from an EMBL/GenBank/DDBJ whole genome shotgun (WGS) entry which is preliminary data.</text>
</comment>
<evidence type="ECO:0000313" key="2">
    <source>
        <dbReference type="Proteomes" id="UP001271249"/>
    </source>
</evidence>